<gene>
    <name evidence="4" type="ORF">BKG82_09860</name>
</gene>
<accession>A0A1S1LNM3</accession>
<dbReference type="Proteomes" id="UP000180043">
    <property type="component" value="Unassembled WGS sequence"/>
</dbReference>
<sequence>MVTSSRVYGGVQAPDRQAERRSRLLEAGLDLLTSGPAPNVTVRGVCKQAGVVARYFYENFTDLDELTAQVYDGVIGEVATSTQKAVDAAPLRKKTAAGIANIVHLIAADPRIGHLLFGSNPANSVIAQRRSAAEQLFAALSGQHLNKTYQLPNDESMRAAAYFAVGGVGQTLAAWVSGQLTLSSDELIVILTRLLDPVRR</sequence>
<dbReference type="PANTHER" id="PTHR43479">
    <property type="entry name" value="ACREF/ENVCD OPERON REPRESSOR-RELATED"/>
    <property type="match status" value="1"/>
</dbReference>
<evidence type="ECO:0000256" key="1">
    <source>
        <dbReference type="ARBA" id="ARBA00023125"/>
    </source>
</evidence>
<dbReference type="InterPro" id="IPR009057">
    <property type="entry name" value="Homeodomain-like_sf"/>
</dbReference>
<dbReference type="PROSITE" id="PS50977">
    <property type="entry name" value="HTH_TETR_2"/>
    <property type="match status" value="1"/>
</dbReference>
<dbReference type="RefSeq" id="WP_057969229.1">
    <property type="nucleotide sequence ID" value="NZ_MLIQ01000013.1"/>
</dbReference>
<dbReference type="Gene3D" id="1.10.357.10">
    <property type="entry name" value="Tetracycline Repressor, domain 2"/>
    <property type="match status" value="1"/>
</dbReference>
<dbReference type="InterPro" id="IPR050624">
    <property type="entry name" value="HTH-type_Tx_Regulator"/>
</dbReference>
<dbReference type="SUPFAM" id="SSF46689">
    <property type="entry name" value="Homeodomain-like"/>
    <property type="match status" value="1"/>
</dbReference>
<feature type="domain" description="HTH tetR-type" evidence="3">
    <location>
        <begin position="18"/>
        <end position="78"/>
    </location>
</feature>
<evidence type="ECO:0000256" key="2">
    <source>
        <dbReference type="PROSITE-ProRule" id="PRU00335"/>
    </source>
</evidence>
<protein>
    <submittedName>
        <fullName evidence="4">TetR family transcriptional regulator</fullName>
    </submittedName>
</protein>
<evidence type="ECO:0000313" key="5">
    <source>
        <dbReference type="Proteomes" id="UP000180043"/>
    </source>
</evidence>
<dbReference type="AlphaFoldDB" id="A0A1S1LNM3"/>
<dbReference type="InterPro" id="IPR001647">
    <property type="entry name" value="HTH_TetR"/>
</dbReference>
<evidence type="ECO:0000259" key="3">
    <source>
        <dbReference type="PROSITE" id="PS50977"/>
    </source>
</evidence>
<name>A0A1S1LNM3_MYCCH</name>
<proteinExistence type="predicted"/>
<reference evidence="4 5" key="1">
    <citation type="submission" date="2016-10" db="EMBL/GenBank/DDBJ databases">
        <title>Evaluation of Human, Veterinary and Environmental Mycobacterium chelonae Isolates by Core Genome Phylogenomic Analysis, Targeted Gene Comparison, and Anti-microbial Susceptibility Patterns: A Tale of Mistaken Identities.</title>
        <authorList>
            <person name="Fogelson S.B."/>
            <person name="Camus A.C."/>
            <person name="Lorenz W."/>
            <person name="Vasireddy R."/>
            <person name="Vasireddy S."/>
            <person name="Smith T."/>
            <person name="Brown-Elliott B.A."/>
            <person name="Wallace R.J.Jr."/>
            <person name="Hasan N.A."/>
            <person name="Reischl U."/>
            <person name="Sanchez S."/>
        </authorList>
    </citation>
    <scope>NUCLEOTIDE SEQUENCE [LARGE SCALE GENOMIC DNA]</scope>
    <source>
        <strain evidence="4 5">15515</strain>
    </source>
</reference>
<keyword evidence="1 2" id="KW-0238">DNA-binding</keyword>
<dbReference type="PANTHER" id="PTHR43479:SF11">
    <property type="entry name" value="ACREF_ENVCD OPERON REPRESSOR-RELATED"/>
    <property type="match status" value="1"/>
</dbReference>
<evidence type="ECO:0000313" key="4">
    <source>
        <dbReference type="EMBL" id="OHU58457.1"/>
    </source>
</evidence>
<dbReference type="GO" id="GO:0003677">
    <property type="term" value="F:DNA binding"/>
    <property type="evidence" value="ECO:0007669"/>
    <property type="project" value="UniProtKB-UniRule"/>
</dbReference>
<dbReference type="EMBL" id="MLIQ01000013">
    <property type="protein sequence ID" value="OHU58457.1"/>
    <property type="molecule type" value="Genomic_DNA"/>
</dbReference>
<organism evidence="4 5">
    <name type="scientific">Mycobacteroides chelonae</name>
    <name type="common">Mycobacterium chelonae</name>
    <dbReference type="NCBI Taxonomy" id="1774"/>
    <lineage>
        <taxon>Bacteria</taxon>
        <taxon>Bacillati</taxon>
        <taxon>Actinomycetota</taxon>
        <taxon>Actinomycetes</taxon>
        <taxon>Mycobacteriales</taxon>
        <taxon>Mycobacteriaceae</taxon>
        <taxon>Mycobacteroides</taxon>
    </lineage>
</organism>
<feature type="DNA-binding region" description="H-T-H motif" evidence="2">
    <location>
        <begin position="41"/>
        <end position="60"/>
    </location>
</feature>
<comment type="caution">
    <text evidence="4">The sequence shown here is derived from an EMBL/GenBank/DDBJ whole genome shotgun (WGS) entry which is preliminary data.</text>
</comment>